<dbReference type="PANTHER" id="PTHR21563">
    <property type="entry name" value="ZINC FINGER C3H1 DOMAIN-CONTAINING PROTEIN"/>
    <property type="match status" value="1"/>
</dbReference>
<dbReference type="InterPro" id="IPR039278">
    <property type="entry name" value="Red1"/>
</dbReference>
<proteinExistence type="predicted"/>
<dbReference type="Pfam" id="PF14559">
    <property type="entry name" value="TPR_19"/>
    <property type="match status" value="1"/>
</dbReference>
<dbReference type="SUPFAM" id="SSF48452">
    <property type="entry name" value="TPR-like"/>
    <property type="match status" value="1"/>
</dbReference>
<protein>
    <submittedName>
        <fullName evidence="2">Zinc finger C3H1 domain-containing protein-like</fullName>
    </submittedName>
</protein>
<evidence type="ECO:0000313" key="1">
    <source>
        <dbReference type="Proteomes" id="UP000001554"/>
    </source>
</evidence>
<reference evidence="2" key="1">
    <citation type="submission" date="2025-08" db="UniProtKB">
        <authorList>
            <consortium name="RefSeq"/>
        </authorList>
    </citation>
    <scope>IDENTIFICATION</scope>
    <source>
        <strain evidence="2">S238N-H82</strain>
        <tissue evidence="2">Testes</tissue>
    </source>
</reference>
<dbReference type="Gene3D" id="1.25.40.10">
    <property type="entry name" value="Tetratricopeptide repeat domain"/>
    <property type="match status" value="1"/>
</dbReference>
<dbReference type="KEGG" id="bfo:118407305"/>
<dbReference type="InterPro" id="IPR011990">
    <property type="entry name" value="TPR-like_helical_dom_sf"/>
</dbReference>
<dbReference type="GeneID" id="118407305"/>
<sequence>MERVSNKVSSARGVCKRLLKACPGSVPLYLLLAEVEARHGTSQDTLNVLQEATSRHEQSAEIHLALAKCLLSQGDKESALGALVNCVEAFFNIEDSSEEHTPQRLYSKLLGQPLPLGYTAPPYADGLDHSTVRGEQLYLYLNYSLLLGLQGDNASSAEVYEAAICSLTSTRDVQTVWME</sequence>
<accession>A0A9J7HSN9</accession>
<gene>
    <name evidence="2" type="primary">LOC118407305</name>
</gene>
<dbReference type="PANTHER" id="PTHR21563:SF3">
    <property type="entry name" value="ZINC FINGER C3H1 DOMAIN-CONTAINING PROTEIN"/>
    <property type="match status" value="1"/>
</dbReference>
<dbReference type="Proteomes" id="UP000001554">
    <property type="component" value="Unplaced"/>
</dbReference>
<organism evidence="1 2">
    <name type="scientific">Branchiostoma floridae</name>
    <name type="common">Florida lancelet</name>
    <name type="synonym">Amphioxus</name>
    <dbReference type="NCBI Taxonomy" id="7739"/>
    <lineage>
        <taxon>Eukaryota</taxon>
        <taxon>Metazoa</taxon>
        <taxon>Chordata</taxon>
        <taxon>Cephalochordata</taxon>
        <taxon>Leptocardii</taxon>
        <taxon>Amphioxiformes</taxon>
        <taxon>Branchiostomatidae</taxon>
        <taxon>Branchiostoma</taxon>
    </lineage>
</organism>
<dbReference type="RefSeq" id="XP_035663660.1">
    <property type="nucleotide sequence ID" value="XM_035807767.1"/>
</dbReference>
<keyword evidence="1" id="KW-1185">Reference proteome</keyword>
<evidence type="ECO:0000313" key="2">
    <source>
        <dbReference type="RefSeq" id="XP_035663660.1"/>
    </source>
</evidence>
<dbReference type="AlphaFoldDB" id="A0A9J7HSN9"/>
<name>A0A9J7HSN9_BRAFL</name>